<evidence type="ECO:0000256" key="5">
    <source>
        <dbReference type="ARBA" id="ARBA00022777"/>
    </source>
</evidence>
<evidence type="ECO:0000259" key="10">
    <source>
        <dbReference type="PROSITE" id="PS50011"/>
    </source>
</evidence>
<dbReference type="SMART" id="SM00220">
    <property type="entry name" value="S_TKc"/>
    <property type="match status" value="1"/>
</dbReference>
<keyword evidence="5 11" id="KW-0418">Kinase</keyword>
<evidence type="ECO:0000313" key="12">
    <source>
        <dbReference type="Proteomes" id="UP001151752"/>
    </source>
</evidence>
<dbReference type="GO" id="GO:0035556">
    <property type="term" value="P:intracellular signal transduction"/>
    <property type="evidence" value="ECO:0007669"/>
    <property type="project" value="TreeGrafter"/>
</dbReference>
<name>A0A9Q0YV03_9ROSI</name>
<dbReference type="EMBL" id="JAPFFM010000015">
    <property type="protein sequence ID" value="KAJ6711131.1"/>
    <property type="molecule type" value="Genomic_DNA"/>
</dbReference>
<reference evidence="11" key="2">
    <citation type="journal article" date="2023" name="Int. J. Mol. Sci.">
        <title>De Novo Assembly and Annotation of 11 Diverse Shrub Willow (Salix) Genomes Reveals Novel Gene Organization in Sex-Linked Regions.</title>
        <authorList>
            <person name="Hyden B."/>
            <person name="Feng K."/>
            <person name="Yates T.B."/>
            <person name="Jawdy S."/>
            <person name="Cereghino C."/>
            <person name="Smart L.B."/>
            <person name="Muchero W."/>
        </authorList>
    </citation>
    <scope>NUCLEOTIDE SEQUENCE</scope>
    <source>
        <tissue evidence="11">Shoot tip</tissue>
    </source>
</reference>
<dbReference type="GO" id="GO:0004674">
    <property type="term" value="F:protein serine/threonine kinase activity"/>
    <property type="evidence" value="ECO:0007669"/>
    <property type="project" value="UniProtKB-KW"/>
</dbReference>
<evidence type="ECO:0000256" key="2">
    <source>
        <dbReference type="ARBA" id="ARBA00022527"/>
    </source>
</evidence>
<comment type="catalytic activity">
    <reaction evidence="7">
        <text>L-threonyl-[protein] + ATP = O-phospho-L-threonyl-[protein] + ADP + H(+)</text>
        <dbReference type="Rhea" id="RHEA:46608"/>
        <dbReference type="Rhea" id="RHEA-COMP:11060"/>
        <dbReference type="Rhea" id="RHEA-COMP:11605"/>
        <dbReference type="ChEBI" id="CHEBI:15378"/>
        <dbReference type="ChEBI" id="CHEBI:30013"/>
        <dbReference type="ChEBI" id="CHEBI:30616"/>
        <dbReference type="ChEBI" id="CHEBI:61977"/>
        <dbReference type="ChEBI" id="CHEBI:456216"/>
        <dbReference type="EC" id="2.7.11.1"/>
    </reaction>
</comment>
<evidence type="ECO:0000256" key="6">
    <source>
        <dbReference type="ARBA" id="ARBA00022840"/>
    </source>
</evidence>
<evidence type="ECO:0000256" key="9">
    <source>
        <dbReference type="SAM" id="MobiDB-lite"/>
    </source>
</evidence>
<evidence type="ECO:0000256" key="3">
    <source>
        <dbReference type="ARBA" id="ARBA00022679"/>
    </source>
</evidence>
<dbReference type="PANTHER" id="PTHR24356">
    <property type="entry name" value="SERINE/THREONINE-PROTEIN KINASE"/>
    <property type="match status" value="1"/>
</dbReference>
<dbReference type="InterPro" id="IPR050236">
    <property type="entry name" value="Ser_Thr_kinase_AGC"/>
</dbReference>
<dbReference type="Gene3D" id="1.10.510.10">
    <property type="entry name" value="Transferase(Phosphotransferase) domain 1"/>
    <property type="match status" value="1"/>
</dbReference>
<proteinExistence type="predicted"/>
<dbReference type="InterPro" id="IPR000719">
    <property type="entry name" value="Prot_kinase_dom"/>
</dbReference>
<dbReference type="AlphaFoldDB" id="A0A9Q0YV03"/>
<feature type="compositionally biased region" description="Polar residues" evidence="9">
    <location>
        <begin position="90"/>
        <end position="100"/>
    </location>
</feature>
<dbReference type="Gene3D" id="3.30.200.20">
    <property type="entry name" value="Phosphorylase Kinase, domain 1"/>
    <property type="match status" value="1"/>
</dbReference>
<evidence type="ECO:0000256" key="4">
    <source>
        <dbReference type="ARBA" id="ARBA00022741"/>
    </source>
</evidence>
<dbReference type="InterPro" id="IPR008271">
    <property type="entry name" value="Ser/Thr_kinase_AS"/>
</dbReference>
<dbReference type="Proteomes" id="UP001151752">
    <property type="component" value="Chromosome 2"/>
</dbReference>
<dbReference type="CDD" id="cd05579">
    <property type="entry name" value="STKc_MAST_like"/>
    <property type="match status" value="1"/>
</dbReference>
<dbReference type="Pfam" id="PF00069">
    <property type="entry name" value="Pkinase"/>
    <property type="match status" value="1"/>
</dbReference>
<dbReference type="PANTHER" id="PTHR24356:SF354">
    <property type="entry name" value="SERINE_THREONINE PROTEIN KINASE IRE4-RELATED"/>
    <property type="match status" value="1"/>
</dbReference>
<evidence type="ECO:0000256" key="7">
    <source>
        <dbReference type="ARBA" id="ARBA00047899"/>
    </source>
</evidence>
<keyword evidence="12" id="KW-1185">Reference proteome</keyword>
<feature type="region of interest" description="Disordered" evidence="9">
    <location>
        <begin position="83"/>
        <end position="109"/>
    </location>
</feature>
<keyword evidence="4" id="KW-0547">Nucleotide-binding</keyword>
<comment type="caution">
    <text evidence="11">The sequence shown here is derived from an EMBL/GenBank/DDBJ whole genome shotgun (WGS) entry which is preliminary data.</text>
</comment>
<evidence type="ECO:0000256" key="8">
    <source>
        <dbReference type="ARBA" id="ARBA00048679"/>
    </source>
</evidence>
<dbReference type="SUPFAM" id="SSF56112">
    <property type="entry name" value="Protein kinase-like (PK-like)"/>
    <property type="match status" value="1"/>
</dbReference>
<sequence length="375" mass="41263">MEYLNGGDIYSLLRKVGCLEEDIARIYIAELVLALEYLHSHGIVHRDLKPDNILIAHDGHIKLTDFGLSKIGLINSTIDLSGSDTDRNASSDPPNPNAQQTEDRNQHSAVGTPDYLAPEILLGTEHGYAADWWSVGIILFEFITGIPPFTAEHPEIIFDNILNRKIPWPSVPDDMSYEAQDLINRLIIHNPSQRLGANGSTEVKAHPFFKGVDWDNLALQKAAFVPNPSSVDDTSYFVSRFSQMSIGMPNDKASSHSDSDMHNSSSNSGVEVGNLIYLPCELFMVLLSSGILPVLSESMDLVCPTTAPAQNREQMDECGDLADFDSSPLDLSLINFSFKNLSQLASINHDVLLGKDPAKFLSIWSSKHIVYGSVP</sequence>
<reference evidence="11" key="1">
    <citation type="submission" date="2022-11" db="EMBL/GenBank/DDBJ databases">
        <authorList>
            <person name="Hyden B.L."/>
            <person name="Feng K."/>
            <person name="Yates T."/>
            <person name="Jawdy S."/>
            <person name="Smart L.B."/>
            <person name="Muchero W."/>
        </authorList>
    </citation>
    <scope>NUCLEOTIDE SEQUENCE</scope>
    <source>
        <tissue evidence="11">Shoot tip</tissue>
    </source>
</reference>
<comment type="catalytic activity">
    <reaction evidence="8">
        <text>L-seryl-[protein] + ATP = O-phospho-L-seryl-[protein] + ADP + H(+)</text>
        <dbReference type="Rhea" id="RHEA:17989"/>
        <dbReference type="Rhea" id="RHEA-COMP:9863"/>
        <dbReference type="Rhea" id="RHEA-COMP:11604"/>
        <dbReference type="ChEBI" id="CHEBI:15378"/>
        <dbReference type="ChEBI" id="CHEBI:29999"/>
        <dbReference type="ChEBI" id="CHEBI:30616"/>
        <dbReference type="ChEBI" id="CHEBI:83421"/>
        <dbReference type="ChEBI" id="CHEBI:456216"/>
        <dbReference type="EC" id="2.7.11.1"/>
    </reaction>
</comment>
<dbReference type="PROSITE" id="PS50011">
    <property type="entry name" value="PROTEIN_KINASE_DOM"/>
    <property type="match status" value="1"/>
</dbReference>
<keyword evidence="3" id="KW-0808">Transferase</keyword>
<dbReference type="GO" id="GO:0005524">
    <property type="term" value="F:ATP binding"/>
    <property type="evidence" value="ECO:0007669"/>
    <property type="project" value="UniProtKB-KW"/>
</dbReference>
<feature type="domain" description="Protein kinase" evidence="10">
    <location>
        <begin position="1"/>
        <end position="209"/>
    </location>
</feature>
<evidence type="ECO:0000313" key="11">
    <source>
        <dbReference type="EMBL" id="KAJ6711131.1"/>
    </source>
</evidence>
<organism evidence="11 12">
    <name type="scientific">Salix koriyanagi</name>
    <dbReference type="NCBI Taxonomy" id="2511006"/>
    <lineage>
        <taxon>Eukaryota</taxon>
        <taxon>Viridiplantae</taxon>
        <taxon>Streptophyta</taxon>
        <taxon>Embryophyta</taxon>
        <taxon>Tracheophyta</taxon>
        <taxon>Spermatophyta</taxon>
        <taxon>Magnoliopsida</taxon>
        <taxon>eudicotyledons</taxon>
        <taxon>Gunneridae</taxon>
        <taxon>Pentapetalae</taxon>
        <taxon>rosids</taxon>
        <taxon>fabids</taxon>
        <taxon>Malpighiales</taxon>
        <taxon>Salicaceae</taxon>
        <taxon>Saliceae</taxon>
        <taxon>Salix</taxon>
    </lineage>
</organism>
<accession>A0A9Q0YV03</accession>
<dbReference type="InterPro" id="IPR011009">
    <property type="entry name" value="Kinase-like_dom_sf"/>
</dbReference>
<evidence type="ECO:0000256" key="1">
    <source>
        <dbReference type="ARBA" id="ARBA00012513"/>
    </source>
</evidence>
<dbReference type="EC" id="2.7.11.1" evidence="1"/>
<gene>
    <name evidence="11" type="ORF">OIU74_011902</name>
</gene>
<dbReference type="FunFam" id="1.10.510.10:FF:000446">
    <property type="entry name" value="Microtubule associated serine/threonine kinase 2"/>
    <property type="match status" value="1"/>
</dbReference>
<protein>
    <recommendedName>
        <fullName evidence="1">non-specific serine/threonine protein kinase</fullName>
        <ecNumber evidence="1">2.7.11.1</ecNumber>
    </recommendedName>
</protein>
<keyword evidence="2 11" id="KW-0723">Serine/threonine-protein kinase</keyword>
<keyword evidence="6" id="KW-0067">ATP-binding</keyword>
<dbReference type="PROSITE" id="PS00108">
    <property type="entry name" value="PROTEIN_KINASE_ST"/>
    <property type="match status" value="1"/>
</dbReference>